<evidence type="ECO:0000256" key="1">
    <source>
        <dbReference type="SAM" id="MobiDB-lite"/>
    </source>
</evidence>
<evidence type="ECO:0000313" key="3">
    <source>
        <dbReference type="Proteomes" id="UP001174934"/>
    </source>
</evidence>
<dbReference type="AlphaFoldDB" id="A0AA39XNH2"/>
<reference evidence="2" key="1">
    <citation type="submission" date="2023-06" db="EMBL/GenBank/DDBJ databases">
        <title>Genome-scale phylogeny and comparative genomics of the fungal order Sordariales.</title>
        <authorList>
            <consortium name="Lawrence Berkeley National Laboratory"/>
            <person name="Hensen N."/>
            <person name="Bonometti L."/>
            <person name="Westerberg I."/>
            <person name="Brannstrom I.O."/>
            <person name="Guillou S."/>
            <person name="Cros-Aarteil S."/>
            <person name="Calhoun S."/>
            <person name="Haridas S."/>
            <person name="Kuo A."/>
            <person name="Mondo S."/>
            <person name="Pangilinan J."/>
            <person name="Riley R."/>
            <person name="LaButti K."/>
            <person name="Andreopoulos B."/>
            <person name="Lipzen A."/>
            <person name="Chen C."/>
            <person name="Yanf M."/>
            <person name="Daum C."/>
            <person name="Ng V."/>
            <person name="Clum A."/>
            <person name="Steindorff A."/>
            <person name="Ohm R."/>
            <person name="Martin F."/>
            <person name="Silar P."/>
            <person name="Natvig D."/>
            <person name="Lalanne C."/>
            <person name="Gautier V."/>
            <person name="Ament-velasquez S.L."/>
            <person name="Kruys A."/>
            <person name="Hutchinson M.I."/>
            <person name="Powell A.J."/>
            <person name="Barry K."/>
            <person name="Miller A.N."/>
            <person name="Grigoriev I.V."/>
            <person name="Debuchy R."/>
            <person name="Gladieux P."/>
            <person name="Thoren M.H."/>
            <person name="Johannesson H."/>
        </authorList>
    </citation>
    <scope>NUCLEOTIDE SEQUENCE</scope>
    <source>
        <strain evidence="2">SMH3391-2</strain>
    </source>
</reference>
<comment type="caution">
    <text evidence="2">The sequence shown here is derived from an EMBL/GenBank/DDBJ whole genome shotgun (WGS) entry which is preliminary data.</text>
</comment>
<evidence type="ECO:0000313" key="2">
    <source>
        <dbReference type="EMBL" id="KAK0637276.1"/>
    </source>
</evidence>
<dbReference type="EMBL" id="JAULSR010000001">
    <property type="protein sequence ID" value="KAK0637276.1"/>
    <property type="molecule type" value="Genomic_DNA"/>
</dbReference>
<proteinExistence type="predicted"/>
<protein>
    <submittedName>
        <fullName evidence="2">Uncharacterized protein</fullName>
    </submittedName>
</protein>
<feature type="compositionally biased region" description="Basic and acidic residues" evidence="1">
    <location>
        <begin position="28"/>
        <end position="37"/>
    </location>
</feature>
<sequence>MYRVAKQARDSVVPPVLPPIGAPQQPDTRVDGRHEEQPLPLSHLAFGSPETPYRAASQQQTIEQGFSIPEG</sequence>
<feature type="region of interest" description="Disordered" evidence="1">
    <location>
        <begin position="1"/>
        <end position="71"/>
    </location>
</feature>
<gene>
    <name evidence="2" type="ORF">B0T17DRAFT_521223</name>
</gene>
<keyword evidence="3" id="KW-1185">Reference proteome</keyword>
<organism evidence="2 3">
    <name type="scientific">Bombardia bombarda</name>
    <dbReference type="NCBI Taxonomy" id="252184"/>
    <lineage>
        <taxon>Eukaryota</taxon>
        <taxon>Fungi</taxon>
        <taxon>Dikarya</taxon>
        <taxon>Ascomycota</taxon>
        <taxon>Pezizomycotina</taxon>
        <taxon>Sordariomycetes</taxon>
        <taxon>Sordariomycetidae</taxon>
        <taxon>Sordariales</taxon>
        <taxon>Lasiosphaeriaceae</taxon>
        <taxon>Bombardia</taxon>
    </lineage>
</organism>
<dbReference type="Proteomes" id="UP001174934">
    <property type="component" value="Unassembled WGS sequence"/>
</dbReference>
<name>A0AA39XNH2_9PEZI</name>
<accession>A0AA39XNH2</accession>